<accession>A0A0B7GUB3</accession>
<reference evidence="1 2" key="1">
    <citation type="submission" date="2015-01" db="EMBL/GenBank/DDBJ databases">
        <authorList>
            <person name="Pelicic Vladimir"/>
        </authorList>
    </citation>
    <scope>NUCLEOTIDE SEQUENCE [LARGE SCALE GENOMIC DNA]</scope>
    <source>
        <strain evidence="1 2">2908</strain>
    </source>
</reference>
<gene>
    <name evidence="1" type="ORF">SSV_2287</name>
</gene>
<dbReference type="Gene3D" id="1.10.150.240">
    <property type="entry name" value="Putative phosphatase, domain 2"/>
    <property type="match status" value="1"/>
</dbReference>
<dbReference type="InterPro" id="IPR041492">
    <property type="entry name" value="HAD_2"/>
</dbReference>
<organism evidence="1 2">
    <name type="scientific">Streptococcus sanguinis</name>
    <dbReference type="NCBI Taxonomy" id="1305"/>
    <lineage>
        <taxon>Bacteria</taxon>
        <taxon>Bacillati</taxon>
        <taxon>Bacillota</taxon>
        <taxon>Bacilli</taxon>
        <taxon>Lactobacillales</taxon>
        <taxon>Streptococcaceae</taxon>
        <taxon>Streptococcus</taxon>
    </lineage>
</organism>
<dbReference type="GO" id="GO:0004713">
    <property type="term" value="F:protein tyrosine kinase activity"/>
    <property type="evidence" value="ECO:0007669"/>
    <property type="project" value="TreeGrafter"/>
</dbReference>
<dbReference type="SFLD" id="SFLDS00003">
    <property type="entry name" value="Haloacid_Dehalogenase"/>
    <property type="match status" value="1"/>
</dbReference>
<proteinExistence type="predicted"/>
<dbReference type="PANTHER" id="PTHR43434:SF20">
    <property type="entry name" value="5'-NUCLEOTIDASE"/>
    <property type="match status" value="1"/>
</dbReference>
<protein>
    <submittedName>
        <fullName evidence="1">Putative 5'-nucleotidase</fullName>
    </submittedName>
</protein>
<dbReference type="SFLD" id="SFLDG01129">
    <property type="entry name" value="C1.5:_HAD__Beta-PGM__Phosphata"/>
    <property type="match status" value="1"/>
</dbReference>
<dbReference type="AlphaFoldDB" id="A0A0B7GUB3"/>
<dbReference type="RefSeq" id="WP_072074874.1">
    <property type="nucleotide sequence ID" value="NZ_CDMW01000001.1"/>
</dbReference>
<evidence type="ECO:0000313" key="1">
    <source>
        <dbReference type="EMBL" id="CEL91554.1"/>
    </source>
</evidence>
<dbReference type="SUPFAM" id="SSF56784">
    <property type="entry name" value="HAD-like"/>
    <property type="match status" value="1"/>
</dbReference>
<dbReference type="Gene3D" id="3.40.50.1000">
    <property type="entry name" value="HAD superfamily/HAD-like"/>
    <property type="match status" value="1"/>
</dbReference>
<dbReference type="EMBL" id="CDMW01000001">
    <property type="protein sequence ID" value="CEL91554.1"/>
    <property type="molecule type" value="Genomic_DNA"/>
</dbReference>
<dbReference type="PANTHER" id="PTHR43434">
    <property type="entry name" value="PHOSPHOGLYCOLATE PHOSPHATASE"/>
    <property type="match status" value="1"/>
</dbReference>
<dbReference type="Proteomes" id="UP000183504">
    <property type="component" value="Unassembled WGS sequence"/>
</dbReference>
<evidence type="ECO:0000313" key="2">
    <source>
        <dbReference type="Proteomes" id="UP000183504"/>
    </source>
</evidence>
<name>A0A0B7GUB3_STRSA</name>
<dbReference type="Pfam" id="PF13419">
    <property type="entry name" value="HAD_2"/>
    <property type="match status" value="1"/>
</dbReference>
<dbReference type="InterPro" id="IPR023198">
    <property type="entry name" value="PGP-like_dom2"/>
</dbReference>
<sequence length="215" mass="24113">MIHLKHIFFDLDGTLVDSSKGIQKSFEYGFKQLGKECPEESIIKSFMGPPLEVSFASVLEESQVPEAINYYRSFYKEKGIWGVRLYEGIPELLTQLKEAGYQIYVTTSKNQPTAQDLLANLAISEQFDDIFGSLPDSFHKADVLRRALRTLDANPEETIIIGDTKFDIIGGKEVGISTLGVLWGFGSQRELLENGADLLANSPNYILKILKEHFS</sequence>
<dbReference type="CDD" id="cd04302">
    <property type="entry name" value="HAD_5NT"/>
    <property type="match status" value="1"/>
</dbReference>
<dbReference type="InterPro" id="IPR036412">
    <property type="entry name" value="HAD-like_sf"/>
</dbReference>
<dbReference type="SFLD" id="SFLDG01135">
    <property type="entry name" value="C1.5.6:_HAD__Beta-PGM__Phospha"/>
    <property type="match status" value="1"/>
</dbReference>
<dbReference type="InterPro" id="IPR050155">
    <property type="entry name" value="HAD-like_hydrolase_sf"/>
</dbReference>
<dbReference type="InterPro" id="IPR023214">
    <property type="entry name" value="HAD_sf"/>
</dbReference>
<dbReference type="GO" id="GO:0005829">
    <property type="term" value="C:cytosol"/>
    <property type="evidence" value="ECO:0007669"/>
    <property type="project" value="TreeGrafter"/>
</dbReference>